<organism evidence="1 2">
    <name type="scientific">Streptomyces lienomycini</name>
    <dbReference type="NCBI Taxonomy" id="284035"/>
    <lineage>
        <taxon>Bacteria</taxon>
        <taxon>Bacillati</taxon>
        <taxon>Actinomycetota</taxon>
        <taxon>Actinomycetes</taxon>
        <taxon>Kitasatosporales</taxon>
        <taxon>Streptomycetaceae</taxon>
        <taxon>Streptomyces</taxon>
    </lineage>
</organism>
<comment type="caution">
    <text evidence="1">The sequence shown here is derived from an EMBL/GenBank/DDBJ whole genome shotgun (WGS) entry which is preliminary data.</text>
</comment>
<dbReference type="RefSeq" id="WP_271319877.1">
    <property type="nucleotide sequence ID" value="NZ_BAAATN010000004.1"/>
</dbReference>
<gene>
    <name evidence="1" type="ORF">ACFPRC_14195</name>
</gene>
<dbReference type="Proteomes" id="UP001595855">
    <property type="component" value="Unassembled WGS sequence"/>
</dbReference>
<protein>
    <submittedName>
        <fullName evidence="1">Uncharacterized protein</fullName>
    </submittedName>
</protein>
<keyword evidence="2" id="KW-1185">Reference proteome</keyword>
<accession>A0ABV9WVS2</accession>
<evidence type="ECO:0000313" key="1">
    <source>
        <dbReference type="EMBL" id="MFC5016033.1"/>
    </source>
</evidence>
<sequence>MTHFGQVVTQESRSVITPQHHQETFLPYSAQDEPMDLVIEVLTAPHTGPAVFSLCYASNSGS</sequence>
<proteinExistence type="predicted"/>
<name>A0ABV9WVS2_9ACTN</name>
<evidence type="ECO:0000313" key="2">
    <source>
        <dbReference type="Proteomes" id="UP001595855"/>
    </source>
</evidence>
<reference evidence="2" key="1">
    <citation type="journal article" date="2019" name="Int. J. Syst. Evol. Microbiol.">
        <title>The Global Catalogue of Microorganisms (GCM) 10K type strain sequencing project: providing services to taxonomists for standard genome sequencing and annotation.</title>
        <authorList>
            <consortium name="The Broad Institute Genomics Platform"/>
            <consortium name="The Broad Institute Genome Sequencing Center for Infectious Disease"/>
            <person name="Wu L."/>
            <person name="Ma J."/>
        </authorList>
    </citation>
    <scope>NUCLEOTIDE SEQUENCE [LARGE SCALE GENOMIC DNA]</scope>
    <source>
        <strain evidence="2">CGMCC 4.1542</strain>
    </source>
</reference>
<dbReference type="EMBL" id="JBHSJO010000001">
    <property type="protein sequence ID" value="MFC5016033.1"/>
    <property type="molecule type" value="Genomic_DNA"/>
</dbReference>